<dbReference type="PANTHER" id="PTHR37828:SF1">
    <property type="entry name" value="YCII-RELATED DOMAIN-CONTAINING PROTEIN"/>
    <property type="match status" value="1"/>
</dbReference>
<comment type="caution">
    <text evidence="3">The sequence shown here is derived from an EMBL/GenBank/DDBJ whole genome shotgun (WGS) entry which is preliminary data.</text>
</comment>
<feature type="domain" description="YCII-related" evidence="2">
    <location>
        <begin position="22"/>
        <end position="84"/>
    </location>
</feature>
<dbReference type="OrthoDB" id="531275at2"/>
<accession>A0A2S6CZ99</accession>
<dbReference type="InterPro" id="IPR011008">
    <property type="entry name" value="Dimeric_a/b-barrel"/>
</dbReference>
<dbReference type="SUPFAM" id="SSF54909">
    <property type="entry name" value="Dimeric alpha+beta barrel"/>
    <property type="match status" value="1"/>
</dbReference>
<name>A0A2S6CZ99_9CYAN</name>
<evidence type="ECO:0000313" key="4">
    <source>
        <dbReference type="Proteomes" id="UP000239589"/>
    </source>
</evidence>
<proteinExistence type="inferred from homology"/>
<gene>
    <name evidence="3" type="ORF">CUN59_01485</name>
</gene>
<organism evidence="3 4">
    <name type="scientific">Cuspidothrix issatschenkoi CHARLIE-1</name>
    <dbReference type="NCBI Taxonomy" id="2052836"/>
    <lineage>
        <taxon>Bacteria</taxon>
        <taxon>Bacillati</taxon>
        <taxon>Cyanobacteriota</taxon>
        <taxon>Cyanophyceae</taxon>
        <taxon>Nostocales</taxon>
        <taxon>Aphanizomenonaceae</taxon>
        <taxon>Cuspidothrix</taxon>
    </lineage>
</organism>
<dbReference type="Gene3D" id="3.30.70.1060">
    <property type="entry name" value="Dimeric alpha+beta barrel"/>
    <property type="match status" value="1"/>
</dbReference>
<dbReference type="Pfam" id="PF03795">
    <property type="entry name" value="YCII"/>
    <property type="match status" value="1"/>
</dbReference>
<evidence type="ECO:0000256" key="1">
    <source>
        <dbReference type="ARBA" id="ARBA00007689"/>
    </source>
</evidence>
<dbReference type="Proteomes" id="UP000239589">
    <property type="component" value="Unassembled WGS sequence"/>
</dbReference>
<protein>
    <recommendedName>
        <fullName evidence="2">YCII-related domain-containing protein</fullName>
    </recommendedName>
</protein>
<dbReference type="RefSeq" id="WP_104386176.1">
    <property type="nucleotide sequence ID" value="NZ_PGEM01000010.1"/>
</dbReference>
<dbReference type="PANTHER" id="PTHR37828">
    <property type="entry name" value="GSR2449 PROTEIN"/>
    <property type="match status" value="1"/>
</dbReference>
<dbReference type="AlphaFoldDB" id="A0A2S6CZ99"/>
<reference evidence="3 4" key="1">
    <citation type="submission" date="2018-02" db="EMBL/GenBank/DDBJ databases">
        <title>Discovery of a pederin family compound in a non-symbiotic bloom-forming cyanobacterium.</title>
        <authorList>
            <person name="Kust A."/>
            <person name="Mares J."/>
            <person name="Jokela J."/>
            <person name="Urajova P."/>
            <person name="Hajek J."/>
            <person name="Saurav K."/>
            <person name="Voracova K."/>
            <person name="Fewer D.P."/>
            <person name="Haapaniemi E."/>
            <person name="Permi P."/>
            <person name="Rehakova K."/>
            <person name="Sivonen K."/>
            <person name="Hrouzek P."/>
        </authorList>
    </citation>
    <scope>NUCLEOTIDE SEQUENCE [LARGE SCALE GENOMIC DNA]</scope>
    <source>
        <strain evidence="3 4">CHARLIE-1</strain>
    </source>
</reference>
<sequence length="88" mass="9927">MPWFVKIETGKVDKAIFDQYVSAHKAYVQALIDKGHRAKTGYWAQKGGGMMLFEASSMNEAEAIVLADPLIDNGCVTYQLFEWRIVVE</sequence>
<dbReference type="EMBL" id="PGEM01000010">
    <property type="protein sequence ID" value="PPJ65021.1"/>
    <property type="molecule type" value="Genomic_DNA"/>
</dbReference>
<evidence type="ECO:0000313" key="3">
    <source>
        <dbReference type="EMBL" id="PPJ65021.1"/>
    </source>
</evidence>
<dbReference type="InterPro" id="IPR005545">
    <property type="entry name" value="YCII"/>
</dbReference>
<keyword evidence="4" id="KW-1185">Reference proteome</keyword>
<comment type="similarity">
    <text evidence="1">Belongs to the YciI family.</text>
</comment>
<evidence type="ECO:0000259" key="2">
    <source>
        <dbReference type="Pfam" id="PF03795"/>
    </source>
</evidence>